<accession>A0A2G8SKK9</accession>
<proteinExistence type="predicted"/>
<keyword evidence="2" id="KW-1185">Reference proteome</keyword>
<protein>
    <submittedName>
        <fullName evidence="1">Uncharacterized protein</fullName>
    </submittedName>
</protein>
<dbReference type="OrthoDB" id="629407at2759"/>
<dbReference type="Proteomes" id="UP000230002">
    <property type="component" value="Unassembled WGS sequence"/>
</dbReference>
<organism evidence="1 2">
    <name type="scientific">Ganoderma sinense ZZ0214-1</name>
    <dbReference type="NCBI Taxonomy" id="1077348"/>
    <lineage>
        <taxon>Eukaryota</taxon>
        <taxon>Fungi</taxon>
        <taxon>Dikarya</taxon>
        <taxon>Basidiomycota</taxon>
        <taxon>Agaricomycotina</taxon>
        <taxon>Agaricomycetes</taxon>
        <taxon>Polyporales</taxon>
        <taxon>Polyporaceae</taxon>
        <taxon>Ganoderma</taxon>
    </lineage>
</organism>
<comment type="caution">
    <text evidence="1">The sequence shown here is derived from an EMBL/GenBank/DDBJ whole genome shotgun (WGS) entry which is preliminary data.</text>
</comment>
<evidence type="ECO:0000313" key="1">
    <source>
        <dbReference type="EMBL" id="PIL34299.1"/>
    </source>
</evidence>
<name>A0A2G8SKK9_9APHY</name>
<evidence type="ECO:0000313" key="2">
    <source>
        <dbReference type="Proteomes" id="UP000230002"/>
    </source>
</evidence>
<dbReference type="EMBL" id="AYKW01000005">
    <property type="protein sequence ID" value="PIL34299.1"/>
    <property type="molecule type" value="Genomic_DNA"/>
</dbReference>
<dbReference type="STRING" id="1077348.A0A2G8SKK9"/>
<dbReference type="AlphaFoldDB" id="A0A2G8SKK9"/>
<sequence length="98" mass="11082">MLDMQAIGGAHDQEAAVTPTIFVHVLVRGQVKVDLYGEINKCEKLALTKMNLSKMEKFESQPDYETTVPENVLLINDEKRKAYEASIKLLEHSIDMFA</sequence>
<gene>
    <name evidence="1" type="ORF">GSI_03074</name>
</gene>
<reference evidence="1 2" key="1">
    <citation type="journal article" date="2015" name="Sci. Rep.">
        <title>Chromosome-level genome map provides insights into diverse defense mechanisms in the medicinal fungus Ganoderma sinense.</title>
        <authorList>
            <person name="Zhu Y."/>
            <person name="Xu J."/>
            <person name="Sun C."/>
            <person name="Zhou S."/>
            <person name="Xu H."/>
            <person name="Nelson D.R."/>
            <person name="Qian J."/>
            <person name="Song J."/>
            <person name="Luo H."/>
            <person name="Xiang L."/>
            <person name="Li Y."/>
            <person name="Xu Z."/>
            <person name="Ji A."/>
            <person name="Wang L."/>
            <person name="Lu S."/>
            <person name="Hayward A."/>
            <person name="Sun W."/>
            <person name="Li X."/>
            <person name="Schwartz D.C."/>
            <person name="Wang Y."/>
            <person name="Chen S."/>
        </authorList>
    </citation>
    <scope>NUCLEOTIDE SEQUENCE [LARGE SCALE GENOMIC DNA]</scope>
    <source>
        <strain evidence="1 2">ZZ0214-1</strain>
    </source>
</reference>